<reference evidence="3 4" key="1">
    <citation type="submission" date="2020-11" db="EMBL/GenBank/DDBJ databases">
        <title>Pseudomonas fulva producing VIM-24.</title>
        <authorList>
            <person name="Liu S."/>
        </authorList>
    </citation>
    <scope>NUCLEOTIDE SEQUENCE [LARGE SCALE GENOMIC DNA]</scope>
    <source>
        <strain evidence="3 4">ZDHY414</strain>
    </source>
</reference>
<dbReference type="PANTHER" id="PTHR30572">
    <property type="entry name" value="MEMBRANE COMPONENT OF TRANSPORTER-RELATED"/>
    <property type="match status" value="1"/>
</dbReference>
<dbReference type="GO" id="GO:0022857">
    <property type="term" value="F:transmembrane transporter activity"/>
    <property type="evidence" value="ECO:0007669"/>
    <property type="project" value="TreeGrafter"/>
</dbReference>
<evidence type="ECO:0000313" key="4">
    <source>
        <dbReference type="Proteomes" id="UP000594430"/>
    </source>
</evidence>
<keyword evidence="1" id="KW-0812">Transmembrane</keyword>
<dbReference type="AlphaFoldDB" id="A0A7S9LJ19"/>
<dbReference type="RefSeq" id="WP_196110457.1">
    <property type="nucleotide sequence ID" value="NZ_CP064943.1"/>
</dbReference>
<feature type="domain" description="MacB-like periplasmic core" evidence="2">
    <location>
        <begin position="28"/>
        <end position="232"/>
    </location>
</feature>
<evidence type="ECO:0000259" key="2">
    <source>
        <dbReference type="Pfam" id="PF12704"/>
    </source>
</evidence>
<proteinExistence type="predicted"/>
<dbReference type="InterPro" id="IPR050250">
    <property type="entry name" value="Macrolide_Exporter_MacB"/>
</dbReference>
<evidence type="ECO:0000256" key="1">
    <source>
        <dbReference type="SAM" id="Phobius"/>
    </source>
</evidence>
<keyword evidence="1" id="KW-0472">Membrane</keyword>
<dbReference type="InterPro" id="IPR025857">
    <property type="entry name" value="MacB_PCD"/>
</dbReference>
<protein>
    <submittedName>
        <fullName evidence="3">ABC transporter permease</fullName>
    </submittedName>
</protein>
<evidence type="ECO:0000313" key="3">
    <source>
        <dbReference type="EMBL" id="QPH49992.1"/>
    </source>
</evidence>
<gene>
    <name evidence="3" type="ORF">IZU98_04475</name>
</gene>
<dbReference type="Pfam" id="PF12704">
    <property type="entry name" value="MacB_PCD"/>
    <property type="match status" value="1"/>
</dbReference>
<sequence length="264" mass="28080">MHEPYGPGWQQRLSEALDNVRLMGRRAWLALLGIGIGCASVVALLNMGHSAAQHARQFYEGLGSELMVAEVQREGAAGPRAEPDLTAMPASVQAGVAISLAAASVRRGGLQQEAMIVGSGAGLARLLRLGVDEGRLLSGHDDKATHVVLGSFLARQLDAKTGDRLQIGGYVYDVVGLLVATGDNPLLPVMLDQAVWMPLAGMRRLMPTPEVSLILALGRDTQSLTLAADHLSAYLQMQLPRHQVLVRLPSQLLAGMTAQSQMLT</sequence>
<dbReference type="Proteomes" id="UP000594430">
    <property type="component" value="Chromosome"/>
</dbReference>
<accession>A0A7S9LJ19</accession>
<dbReference type="GO" id="GO:0005886">
    <property type="term" value="C:plasma membrane"/>
    <property type="evidence" value="ECO:0007669"/>
    <property type="project" value="TreeGrafter"/>
</dbReference>
<name>A0A7S9LJ19_9PSED</name>
<dbReference type="PANTHER" id="PTHR30572:SF4">
    <property type="entry name" value="ABC TRANSPORTER PERMEASE YTRF"/>
    <property type="match status" value="1"/>
</dbReference>
<dbReference type="EMBL" id="CP064946">
    <property type="protein sequence ID" value="QPH49992.1"/>
    <property type="molecule type" value="Genomic_DNA"/>
</dbReference>
<organism evidence="3 4">
    <name type="scientific">Pseudomonas fulva</name>
    <dbReference type="NCBI Taxonomy" id="47880"/>
    <lineage>
        <taxon>Bacteria</taxon>
        <taxon>Pseudomonadati</taxon>
        <taxon>Pseudomonadota</taxon>
        <taxon>Gammaproteobacteria</taxon>
        <taxon>Pseudomonadales</taxon>
        <taxon>Pseudomonadaceae</taxon>
        <taxon>Pseudomonas</taxon>
    </lineage>
</organism>
<feature type="transmembrane region" description="Helical" evidence="1">
    <location>
        <begin position="27"/>
        <end position="47"/>
    </location>
</feature>
<keyword evidence="1" id="KW-1133">Transmembrane helix</keyword>